<protein>
    <submittedName>
        <fullName evidence="7">(pine wood nematode) hypothetical protein</fullName>
    </submittedName>
</protein>
<dbReference type="SMR" id="A0A1I7RT75"/>
<dbReference type="Proteomes" id="UP000659654">
    <property type="component" value="Unassembled WGS sequence"/>
</dbReference>
<comment type="similarity">
    <text evidence="5">Belongs to the laat-1 family.</text>
</comment>
<feature type="transmembrane region" description="Helical" evidence="6">
    <location>
        <begin position="217"/>
        <end position="233"/>
    </location>
</feature>
<dbReference type="Proteomes" id="UP000095284">
    <property type="component" value="Unplaced"/>
</dbReference>
<feature type="transmembrane region" description="Helical" evidence="6">
    <location>
        <begin position="253"/>
        <end position="271"/>
    </location>
</feature>
<reference evidence="10" key="1">
    <citation type="submission" date="2016-11" db="UniProtKB">
        <authorList>
            <consortium name="WormBaseParasite"/>
        </authorList>
    </citation>
    <scope>IDENTIFICATION</scope>
</reference>
<evidence type="ECO:0000313" key="8">
    <source>
        <dbReference type="Proteomes" id="UP000095284"/>
    </source>
</evidence>
<dbReference type="AlphaFoldDB" id="A0A1I7RT75"/>
<sequence>MWLLSRYPPLFSPPAQRAPATLDSGLLGAGSDQHLVWDFADVMNCTGGVPWILNVFGDCVDTPLKLSGFIIGLISLVLWLVPLFPQLYENYRTKRCEGLSIFFLLFWITGDTCNMIGAVLTHQQPLQQIIGVYYIIQDIVLLSQYMYYTRIYQSSRQSMTGSSVVVPAMVFGMFGGMTLLSSTTGPNTMEMISQVGKRYMVTDSVGSPPIFESYTDALGYAIGSVAAVCYFSGRIPQLLRNYYRKSCDGLSLAMFYIIVLANLTYGLSVLLESTGWVYLLRHLPWLAGSLGCCFFDAIVIAQYYHYQRLRASREQEDVVGLLDDETEEE</sequence>
<evidence type="ECO:0000256" key="6">
    <source>
        <dbReference type="SAM" id="Phobius"/>
    </source>
</evidence>
<keyword evidence="9" id="KW-1185">Reference proteome</keyword>
<dbReference type="GO" id="GO:0098852">
    <property type="term" value="C:lytic vacuole membrane"/>
    <property type="evidence" value="ECO:0007669"/>
    <property type="project" value="UniProtKB-ARBA"/>
</dbReference>
<dbReference type="WBParaSite" id="BXY_0392900.1">
    <property type="protein sequence ID" value="BXY_0392900.1"/>
    <property type="gene ID" value="BXY_0392900"/>
</dbReference>
<evidence type="ECO:0000256" key="2">
    <source>
        <dbReference type="ARBA" id="ARBA00022692"/>
    </source>
</evidence>
<dbReference type="eggNOG" id="KOG2913">
    <property type="taxonomic scope" value="Eukaryota"/>
</dbReference>
<dbReference type="PANTHER" id="PTHR16201:SF34">
    <property type="entry name" value="LYSOSOMAL AMINO ACID TRANSPORTER 1"/>
    <property type="match status" value="1"/>
</dbReference>
<dbReference type="OrthoDB" id="8048523at2759"/>
<keyword evidence="3 6" id="KW-1133">Transmembrane helix</keyword>
<dbReference type="PANTHER" id="PTHR16201">
    <property type="entry name" value="SEVEN TRANSMEMBRANE PROTEIN 1-RELATED"/>
    <property type="match status" value="1"/>
</dbReference>
<dbReference type="FunFam" id="1.20.1280.290:FF:000049">
    <property type="entry name" value="Lysosomal amino acid transporter 1"/>
    <property type="match status" value="1"/>
</dbReference>
<gene>
    <name evidence="7" type="ORF">BXYJ_LOCUS11515</name>
</gene>
<dbReference type="EMBL" id="CAJFDI010000005">
    <property type="protein sequence ID" value="CAD5231419.1"/>
    <property type="molecule type" value="Genomic_DNA"/>
</dbReference>
<dbReference type="Pfam" id="PF04193">
    <property type="entry name" value="PQ-loop"/>
    <property type="match status" value="2"/>
</dbReference>
<feature type="transmembrane region" description="Helical" evidence="6">
    <location>
        <begin position="160"/>
        <end position="180"/>
    </location>
</feature>
<evidence type="ECO:0000313" key="10">
    <source>
        <dbReference type="WBParaSite" id="BXY_0392900.1"/>
    </source>
</evidence>
<keyword evidence="4 6" id="KW-0472">Membrane</keyword>
<name>A0A1I7RT75_BURXY</name>
<feature type="transmembrane region" description="Helical" evidence="6">
    <location>
        <begin position="126"/>
        <end position="148"/>
    </location>
</feature>
<evidence type="ECO:0000256" key="5">
    <source>
        <dbReference type="ARBA" id="ARBA00038039"/>
    </source>
</evidence>
<accession>A0A1I7RT75</accession>
<dbReference type="Gene3D" id="1.20.1280.290">
    <property type="match status" value="2"/>
</dbReference>
<dbReference type="EMBL" id="CAJFCV020000005">
    <property type="protein sequence ID" value="CAG9122560.1"/>
    <property type="molecule type" value="Genomic_DNA"/>
</dbReference>
<evidence type="ECO:0000313" key="7">
    <source>
        <dbReference type="EMBL" id="CAD5231419.1"/>
    </source>
</evidence>
<organism evidence="8 10">
    <name type="scientific">Bursaphelenchus xylophilus</name>
    <name type="common">Pinewood nematode worm</name>
    <name type="synonym">Aphelenchoides xylophilus</name>
    <dbReference type="NCBI Taxonomy" id="6326"/>
    <lineage>
        <taxon>Eukaryota</taxon>
        <taxon>Metazoa</taxon>
        <taxon>Ecdysozoa</taxon>
        <taxon>Nematoda</taxon>
        <taxon>Chromadorea</taxon>
        <taxon>Rhabditida</taxon>
        <taxon>Tylenchina</taxon>
        <taxon>Tylenchomorpha</taxon>
        <taxon>Aphelenchoidea</taxon>
        <taxon>Aphelenchoididae</taxon>
        <taxon>Bursaphelenchus</taxon>
    </lineage>
</organism>
<feature type="transmembrane region" description="Helical" evidence="6">
    <location>
        <begin position="66"/>
        <end position="87"/>
    </location>
</feature>
<dbReference type="SMART" id="SM00679">
    <property type="entry name" value="CTNS"/>
    <property type="match status" value="2"/>
</dbReference>
<evidence type="ECO:0000256" key="4">
    <source>
        <dbReference type="ARBA" id="ARBA00023136"/>
    </source>
</evidence>
<evidence type="ECO:0000256" key="1">
    <source>
        <dbReference type="ARBA" id="ARBA00004141"/>
    </source>
</evidence>
<keyword evidence="2 6" id="KW-0812">Transmembrane</keyword>
<dbReference type="FunFam" id="1.20.1280.290:FF:000009">
    <property type="entry name" value="PQ loop repeat family protein"/>
    <property type="match status" value="1"/>
</dbReference>
<reference evidence="7" key="2">
    <citation type="submission" date="2020-09" db="EMBL/GenBank/DDBJ databases">
        <authorList>
            <person name="Kikuchi T."/>
        </authorList>
    </citation>
    <scope>NUCLEOTIDE SEQUENCE</scope>
    <source>
        <strain evidence="7">Ka4C1</strain>
    </source>
</reference>
<dbReference type="InterPro" id="IPR006603">
    <property type="entry name" value="PQ-loop_rpt"/>
</dbReference>
<dbReference type="InterPro" id="IPR051415">
    <property type="entry name" value="LAAT-1"/>
</dbReference>
<proteinExistence type="inferred from homology"/>
<comment type="subcellular location">
    <subcellularLocation>
        <location evidence="1">Membrane</location>
        <topology evidence="1">Multi-pass membrane protein</topology>
    </subcellularLocation>
</comment>
<feature type="transmembrane region" description="Helical" evidence="6">
    <location>
        <begin position="283"/>
        <end position="304"/>
    </location>
</feature>
<evidence type="ECO:0000256" key="3">
    <source>
        <dbReference type="ARBA" id="ARBA00022989"/>
    </source>
</evidence>
<feature type="transmembrane region" description="Helical" evidence="6">
    <location>
        <begin position="99"/>
        <end position="120"/>
    </location>
</feature>
<dbReference type="GO" id="GO:0015174">
    <property type="term" value="F:basic amino acid transmembrane transporter activity"/>
    <property type="evidence" value="ECO:0007669"/>
    <property type="project" value="TreeGrafter"/>
</dbReference>
<dbReference type="Proteomes" id="UP000582659">
    <property type="component" value="Unassembled WGS sequence"/>
</dbReference>
<evidence type="ECO:0000313" key="9">
    <source>
        <dbReference type="Proteomes" id="UP000659654"/>
    </source>
</evidence>